<dbReference type="Pfam" id="PF07690">
    <property type="entry name" value="MFS_1"/>
    <property type="match status" value="2"/>
</dbReference>
<feature type="transmembrane region" description="Helical" evidence="4">
    <location>
        <begin position="397"/>
        <end position="417"/>
    </location>
</feature>
<dbReference type="PANTHER" id="PTHR11360:SF177">
    <property type="entry name" value="RIBOFLAVIN TRANSPORTER MCH5"/>
    <property type="match status" value="1"/>
</dbReference>
<dbReference type="CDD" id="cd17352">
    <property type="entry name" value="MFS_MCT_SLC16"/>
    <property type="match status" value="2"/>
</dbReference>
<reference evidence="7" key="1">
    <citation type="journal article" date="2017" name="Genome Announc.">
        <title>Genome sequences of Cyberlindnera fabianii 65, Pichia kudriavzevii 129, and Saccharomyces cerevisiae 131 isolated from fermented masau fruits in Zimbabwe.</title>
        <authorList>
            <person name="van Rijswijck I.M.H."/>
            <person name="Derks M.F.L."/>
            <person name="Abee T."/>
            <person name="de Ridder D."/>
            <person name="Smid E.J."/>
        </authorList>
    </citation>
    <scope>NUCLEOTIDE SEQUENCE [LARGE SCALE GENOMIC DNA]</scope>
    <source>
        <strain evidence="7">65</strain>
    </source>
</reference>
<dbReference type="PROSITE" id="PS50850">
    <property type="entry name" value="MFS"/>
    <property type="match status" value="2"/>
</dbReference>
<feature type="transmembrane region" description="Helical" evidence="4">
    <location>
        <begin position="910"/>
        <end position="935"/>
    </location>
</feature>
<gene>
    <name evidence="6" type="ORF">BON22_4127</name>
</gene>
<feature type="transmembrane region" description="Helical" evidence="4">
    <location>
        <begin position="734"/>
        <end position="754"/>
    </location>
</feature>
<feature type="transmembrane region" description="Helical" evidence="4">
    <location>
        <begin position="677"/>
        <end position="694"/>
    </location>
</feature>
<feature type="transmembrane region" description="Helical" evidence="4">
    <location>
        <begin position="852"/>
        <end position="872"/>
    </location>
</feature>
<feature type="transmembrane region" description="Helical" evidence="4">
    <location>
        <begin position="947"/>
        <end position="968"/>
    </location>
</feature>
<feature type="transmembrane region" description="Helical" evidence="4">
    <location>
        <begin position="137"/>
        <end position="155"/>
    </location>
</feature>
<dbReference type="AlphaFoldDB" id="A0A1V2L4V6"/>
<keyword evidence="7" id="KW-1185">Reference proteome</keyword>
<evidence type="ECO:0000256" key="1">
    <source>
        <dbReference type="ARBA" id="ARBA00004141"/>
    </source>
</evidence>
<protein>
    <submittedName>
        <fullName evidence="6">Riboflavin transporter MCH5</fullName>
    </submittedName>
</protein>
<dbReference type="Proteomes" id="UP000189513">
    <property type="component" value="Unassembled WGS sequence"/>
</dbReference>
<feature type="transmembrane region" description="Helical" evidence="4">
    <location>
        <begin position="650"/>
        <end position="670"/>
    </location>
</feature>
<feature type="transmembrane region" description="Helical" evidence="4">
    <location>
        <begin position="256"/>
        <end position="276"/>
    </location>
</feature>
<evidence type="ECO:0000256" key="2">
    <source>
        <dbReference type="ARBA" id="ARBA00006727"/>
    </source>
</evidence>
<dbReference type="SUPFAM" id="SSF103473">
    <property type="entry name" value="MFS general substrate transporter"/>
    <property type="match status" value="2"/>
</dbReference>
<comment type="subcellular location">
    <subcellularLocation>
        <location evidence="1">Membrane</location>
        <topology evidence="1">Multi-pass membrane protein</topology>
    </subcellularLocation>
</comment>
<feature type="transmembrane region" description="Helical" evidence="4">
    <location>
        <begin position="700"/>
        <end position="722"/>
    </location>
</feature>
<feature type="transmembrane region" description="Helical" evidence="4">
    <location>
        <begin position="342"/>
        <end position="360"/>
    </location>
</feature>
<name>A0A1V2L4V6_CYBFA</name>
<dbReference type="GO" id="GO:0016020">
    <property type="term" value="C:membrane"/>
    <property type="evidence" value="ECO:0007669"/>
    <property type="project" value="UniProtKB-SubCell"/>
</dbReference>
<dbReference type="VEuPathDB" id="FungiDB:BON22_4127"/>
<dbReference type="InterPro" id="IPR050327">
    <property type="entry name" value="Proton-linked_MCT"/>
</dbReference>
<keyword evidence="4" id="KW-0472">Membrane</keyword>
<feature type="transmembrane region" description="Helical" evidence="4">
    <location>
        <begin position="469"/>
        <end position="489"/>
    </location>
</feature>
<keyword evidence="4" id="KW-0812">Transmembrane</keyword>
<feature type="transmembrane region" description="Helical" evidence="4">
    <location>
        <begin position="190"/>
        <end position="212"/>
    </location>
</feature>
<feature type="transmembrane region" description="Helical" evidence="4">
    <location>
        <begin position="99"/>
        <end position="125"/>
    </location>
</feature>
<comment type="similarity">
    <text evidence="2">Belongs to the major facilitator superfamily. Monocarboxylate porter (TC 2.A.1.13) family.</text>
</comment>
<proteinExistence type="inferred from homology"/>
<feature type="region of interest" description="Disordered" evidence="3">
    <location>
        <begin position="570"/>
        <end position="596"/>
    </location>
</feature>
<dbReference type="EMBL" id="MPUK01000008">
    <property type="protein sequence ID" value="ONH66071.1"/>
    <property type="molecule type" value="Genomic_DNA"/>
</dbReference>
<organism evidence="6 7">
    <name type="scientific">Cyberlindnera fabianii</name>
    <name type="common">Yeast</name>
    <name type="synonym">Hansenula fabianii</name>
    <dbReference type="NCBI Taxonomy" id="36022"/>
    <lineage>
        <taxon>Eukaryota</taxon>
        <taxon>Fungi</taxon>
        <taxon>Dikarya</taxon>
        <taxon>Ascomycota</taxon>
        <taxon>Saccharomycotina</taxon>
        <taxon>Saccharomycetes</taxon>
        <taxon>Phaffomycetales</taxon>
        <taxon>Phaffomycetaceae</taxon>
        <taxon>Cyberlindnera</taxon>
    </lineage>
</organism>
<evidence type="ECO:0000313" key="7">
    <source>
        <dbReference type="Proteomes" id="UP000189513"/>
    </source>
</evidence>
<accession>A0A1V2L4V6</accession>
<dbReference type="Gene3D" id="1.20.1250.20">
    <property type="entry name" value="MFS general substrate transporter like domains"/>
    <property type="match status" value="2"/>
</dbReference>
<dbReference type="InterPro" id="IPR020846">
    <property type="entry name" value="MFS_dom"/>
</dbReference>
<feature type="transmembrane region" description="Helical" evidence="4">
    <location>
        <begin position="308"/>
        <end position="330"/>
    </location>
</feature>
<keyword evidence="4" id="KW-1133">Transmembrane helix</keyword>
<feature type="transmembrane region" description="Helical" evidence="4">
    <location>
        <begin position="167"/>
        <end position="184"/>
    </location>
</feature>
<feature type="transmembrane region" description="Helical" evidence="4">
    <location>
        <begin position="884"/>
        <end position="904"/>
    </location>
</feature>
<feature type="transmembrane region" description="Helical" evidence="4">
    <location>
        <begin position="818"/>
        <end position="840"/>
    </location>
</feature>
<feature type="domain" description="Major facilitator superfamily (MFS) profile" evidence="5">
    <location>
        <begin position="609"/>
        <end position="1000"/>
    </location>
</feature>
<dbReference type="OMA" id="TETQVGW"/>
<feature type="transmembrane region" description="Helical" evidence="4">
    <location>
        <begin position="766"/>
        <end position="786"/>
    </location>
</feature>
<dbReference type="GO" id="GO:0032218">
    <property type="term" value="P:riboflavin transport"/>
    <property type="evidence" value="ECO:0007669"/>
    <property type="project" value="TreeGrafter"/>
</dbReference>
<feature type="transmembrane region" description="Helical" evidence="4">
    <location>
        <begin position="438"/>
        <end position="457"/>
    </location>
</feature>
<evidence type="ECO:0000313" key="6">
    <source>
        <dbReference type="EMBL" id="ONH66071.1"/>
    </source>
</evidence>
<dbReference type="GO" id="GO:0022857">
    <property type="term" value="F:transmembrane transporter activity"/>
    <property type="evidence" value="ECO:0007669"/>
    <property type="project" value="InterPro"/>
</dbReference>
<sequence>MAQDIKLYALAPNANFDKSKNDVDITDGQTHIEVTPVGISSTLQKPEKVAQSTVSLHNQLRTTNSEDREHQIVTSTLSADDNSSEAELDFPEGGMQANLVVFGSFCGLLIGFGLLNTIGVIQAYVRQNILEDATETQVGWVFSVFLFFAFGGGIYAGPIFDFTGARFPMYVGSVLIFAGLIATASCTTVWQFVLAFGCVVGIGNSFVMNCCISVVSHYFLKRRATALGVCSTAGSIGGVVWPLMLRSLYPKIGYVWTMRIIAFMSAALLAVACIFVKHRITKKLDEGHKKIDILKESLMIRPLLTDPVTFCLSVAIILSEFCLVIGATYLSSYTLAQGYSESNAFLVAIASNCVGIAGRYIPNRIADRYGNINVMVVCIAACSILVLGLWLPYGHSLGHMFAFACLFGFFSASTYSLTPVCTGQISKTEDFGKRYGTVYFLVGIGNLVSLPVGGALIGSSKSGWDHMVIFVGSVEAVSLCFWVATRYLLVGTKIVRLYPLTADVSDTLGASKSKFKSKADLDLDRNQLNRDLDETSHNAEATFGHSTTLRKPQRAQHVVSIKEGQDSCSLHEVLPSPPPEPLDDEESSGFARSPDEDLEFPEGGAEAYLVVFGSFSALTVTFGLMNTIGVIQAYVSEHILQSATETQVGWIYSVFFFFAFGGGIYAGPIFDFNGARIPMFVGSVLIVAGLLASANSKTVWQFVLSFGVVVGIGESFLMNCCISCVSHYFLKRRATALGVCSISGSLGGVAWPLMLRALFPKIGYVWTIRILAFISAVLLGIGCVFVKHRITKKLDEGHKKIDIVKNSFVVKDLATDKVFFCLTVAIIMSEFCLIMALTYMSSYTIAQGYSESNAFLVTIACNCVGIAGRYLPNHAADRYGNMNVMIVCATMCTILILVIWLPFGEDLKCMFAFACLFGFFSSSTLSLTPVCCGQISKTEDFGKRYGTVYFLVGFGNLIALPIGGAIIGSSSSGWNHMIIFTGVVEAVSAIFWVLTRYYIAGTRMVKV</sequence>
<dbReference type="PANTHER" id="PTHR11360">
    <property type="entry name" value="MONOCARBOXYLATE TRANSPORTER"/>
    <property type="match status" value="1"/>
</dbReference>
<feature type="transmembrane region" description="Helical" evidence="4">
    <location>
        <begin position="974"/>
        <end position="994"/>
    </location>
</feature>
<evidence type="ECO:0000259" key="5">
    <source>
        <dbReference type="PROSITE" id="PS50850"/>
    </source>
</evidence>
<comment type="caution">
    <text evidence="6">The sequence shown here is derived from an EMBL/GenBank/DDBJ whole genome shotgun (WGS) entry which is preliminary data.</text>
</comment>
<dbReference type="InterPro" id="IPR036259">
    <property type="entry name" value="MFS_trans_sf"/>
</dbReference>
<feature type="transmembrane region" description="Helical" evidence="4">
    <location>
        <begin position="372"/>
        <end position="391"/>
    </location>
</feature>
<evidence type="ECO:0000256" key="3">
    <source>
        <dbReference type="SAM" id="MobiDB-lite"/>
    </source>
</evidence>
<feature type="transmembrane region" description="Helical" evidence="4">
    <location>
        <begin position="607"/>
        <end position="635"/>
    </location>
</feature>
<feature type="domain" description="Major facilitator superfamily (MFS) profile" evidence="5">
    <location>
        <begin position="99"/>
        <end position="503"/>
    </location>
</feature>
<feature type="transmembrane region" description="Helical" evidence="4">
    <location>
        <begin position="224"/>
        <end position="244"/>
    </location>
</feature>
<evidence type="ECO:0000256" key="4">
    <source>
        <dbReference type="SAM" id="Phobius"/>
    </source>
</evidence>
<dbReference type="InterPro" id="IPR011701">
    <property type="entry name" value="MFS"/>
</dbReference>